<dbReference type="AlphaFoldDB" id="A0A0B7AWI0"/>
<reference evidence="1" key="1">
    <citation type="submission" date="2014-12" db="EMBL/GenBank/DDBJ databases">
        <title>Insight into the proteome of Arion vulgaris.</title>
        <authorList>
            <person name="Aradska J."/>
            <person name="Bulat T."/>
            <person name="Smidak R."/>
            <person name="Sarate P."/>
            <person name="Gangsoo J."/>
            <person name="Sialana F."/>
            <person name="Bilban M."/>
            <person name="Lubec G."/>
        </authorList>
    </citation>
    <scope>NUCLEOTIDE SEQUENCE</scope>
    <source>
        <tissue evidence="1">Skin</tissue>
    </source>
</reference>
<evidence type="ECO:0000313" key="1">
    <source>
        <dbReference type="EMBL" id="CEK84270.1"/>
    </source>
</evidence>
<feature type="non-terminal residue" evidence="1">
    <location>
        <position position="1"/>
    </location>
</feature>
<gene>
    <name evidence="1" type="primary">ORF141767</name>
</gene>
<protein>
    <submittedName>
        <fullName evidence="1">Uncharacterized protein</fullName>
    </submittedName>
</protein>
<dbReference type="EMBL" id="HACG01037405">
    <property type="protein sequence ID" value="CEK84270.1"/>
    <property type="molecule type" value="Transcribed_RNA"/>
</dbReference>
<accession>A0A0B7AWI0</accession>
<organism evidence="1">
    <name type="scientific">Arion vulgaris</name>
    <dbReference type="NCBI Taxonomy" id="1028688"/>
    <lineage>
        <taxon>Eukaryota</taxon>
        <taxon>Metazoa</taxon>
        <taxon>Spiralia</taxon>
        <taxon>Lophotrochozoa</taxon>
        <taxon>Mollusca</taxon>
        <taxon>Gastropoda</taxon>
        <taxon>Heterobranchia</taxon>
        <taxon>Euthyneura</taxon>
        <taxon>Panpulmonata</taxon>
        <taxon>Eupulmonata</taxon>
        <taxon>Stylommatophora</taxon>
        <taxon>Helicina</taxon>
        <taxon>Arionoidea</taxon>
        <taxon>Arionidae</taxon>
        <taxon>Arion</taxon>
    </lineage>
</organism>
<sequence>LIEQPHTCSHTNNICNICTLLVSCNVLNTSQSTVGSLYMNETHKNTATNTATITGSSLGFFWSHEVPPVLEQGQTVRMNT</sequence>
<proteinExistence type="predicted"/>
<name>A0A0B7AWI0_9EUPU</name>